<dbReference type="Pfam" id="PF00403">
    <property type="entry name" value="HMA"/>
    <property type="match status" value="1"/>
</dbReference>
<dbReference type="AlphaFoldDB" id="A0A7M4D9S4"/>
<dbReference type="OrthoDB" id="5513217at2"/>
<dbReference type="PROSITE" id="PS50846">
    <property type="entry name" value="HMA_2"/>
    <property type="match status" value="1"/>
</dbReference>
<dbReference type="Proteomes" id="UP000462449">
    <property type="component" value="Unassembled WGS sequence"/>
</dbReference>
<feature type="chain" id="PRO_5029765496" evidence="1">
    <location>
        <begin position="21"/>
        <end position="123"/>
    </location>
</feature>
<dbReference type="GO" id="GO:0046872">
    <property type="term" value="F:metal ion binding"/>
    <property type="evidence" value="ECO:0007669"/>
    <property type="project" value="InterPro"/>
</dbReference>
<sequence length="123" mass="13666">MKLKLVGLIGLFLVSGLSLSAQEKNDKFKVFGNCGMCENRIEKAALAVDGVSLADWNKETKMIDVAFDTTKTDIHKVHMAIADAGHDTEMHTAKDEIYNKLPGCCKYDRTNAEMKSDEGHHQH</sequence>
<dbReference type="SUPFAM" id="SSF55008">
    <property type="entry name" value="HMA, heavy metal-associated domain"/>
    <property type="match status" value="1"/>
</dbReference>
<dbReference type="EMBL" id="WOTW01000047">
    <property type="protein sequence ID" value="MUP39403.1"/>
    <property type="molecule type" value="Genomic_DNA"/>
</dbReference>
<dbReference type="Proteomes" id="UP000285951">
    <property type="component" value="Unassembled WGS sequence"/>
</dbReference>
<dbReference type="CDD" id="cd00371">
    <property type="entry name" value="HMA"/>
    <property type="match status" value="1"/>
</dbReference>
<evidence type="ECO:0000313" key="4">
    <source>
        <dbReference type="EMBL" id="MVB08608.1"/>
    </source>
</evidence>
<evidence type="ECO:0000256" key="1">
    <source>
        <dbReference type="SAM" id="SignalP"/>
    </source>
</evidence>
<accession>A0A7M4D9S4</accession>
<name>A0A7M4D9S4_9BACT</name>
<feature type="domain" description="HMA" evidence="2">
    <location>
        <begin position="23"/>
        <end position="89"/>
    </location>
</feature>
<reference evidence="3 6" key="2">
    <citation type="submission" date="2019-12" db="EMBL/GenBank/DDBJ databases">
        <title>Draft genome sequence of Labilibaculum sp. strain 44 isolated from deep waters of Black Sea.</title>
        <authorList>
            <person name="Yadav S."/>
            <person name="Villanueva L."/>
        </authorList>
    </citation>
    <scope>NUCLEOTIDE SEQUENCE [LARGE SCALE GENOMIC DNA]</scope>
    <source>
        <strain evidence="3 6">44</strain>
    </source>
</reference>
<protein>
    <submittedName>
        <fullName evidence="3">ATPase</fullName>
    </submittedName>
</protein>
<comment type="caution">
    <text evidence="3">The sequence shown here is derived from an EMBL/GenBank/DDBJ whole genome shotgun (WGS) entry which is preliminary data.</text>
</comment>
<evidence type="ECO:0000259" key="2">
    <source>
        <dbReference type="PROSITE" id="PS50846"/>
    </source>
</evidence>
<evidence type="ECO:0000313" key="6">
    <source>
        <dbReference type="Proteomes" id="UP000462449"/>
    </source>
</evidence>
<keyword evidence="5" id="KW-1185">Reference proteome</keyword>
<dbReference type="InterPro" id="IPR006121">
    <property type="entry name" value="HMA_dom"/>
</dbReference>
<gene>
    <name evidence="4" type="ORF">DWB62_016405</name>
    <name evidence="3" type="ORF">GNY23_16405</name>
</gene>
<dbReference type="InterPro" id="IPR036163">
    <property type="entry name" value="HMA_dom_sf"/>
</dbReference>
<organism evidence="3 6">
    <name type="scientific">Labilibaculum euxinus</name>
    <dbReference type="NCBI Taxonomy" id="2686357"/>
    <lineage>
        <taxon>Bacteria</taxon>
        <taxon>Pseudomonadati</taxon>
        <taxon>Bacteroidota</taxon>
        <taxon>Bacteroidia</taxon>
        <taxon>Marinilabiliales</taxon>
        <taxon>Marinifilaceae</taxon>
        <taxon>Labilibaculum</taxon>
    </lineage>
</organism>
<evidence type="ECO:0000313" key="3">
    <source>
        <dbReference type="EMBL" id="MUP39403.1"/>
    </source>
</evidence>
<dbReference type="EMBL" id="QTZN02000047">
    <property type="protein sequence ID" value="MVB08608.1"/>
    <property type="molecule type" value="Genomic_DNA"/>
</dbReference>
<feature type="signal peptide" evidence="1">
    <location>
        <begin position="1"/>
        <end position="20"/>
    </location>
</feature>
<reference evidence="4 5" key="1">
    <citation type="submission" date="2019-11" db="EMBL/GenBank/DDBJ databases">
        <title>Draft genome sequence of Labilibaculum sp. strain SYP isolated from Black Sea.</title>
        <authorList>
            <person name="Yadav S."/>
            <person name="Villanueva L."/>
        </authorList>
    </citation>
    <scope>NUCLEOTIDE SEQUENCE [LARGE SCALE GENOMIC DNA]</scope>
    <source>
        <strain evidence="4 5">44</strain>
    </source>
</reference>
<dbReference type="Gene3D" id="3.30.70.100">
    <property type="match status" value="1"/>
</dbReference>
<proteinExistence type="predicted"/>
<keyword evidence="1" id="KW-0732">Signal</keyword>
<evidence type="ECO:0000313" key="5">
    <source>
        <dbReference type="Proteomes" id="UP000285951"/>
    </source>
</evidence>
<dbReference type="RefSeq" id="WP_156196827.1">
    <property type="nucleotide sequence ID" value="NZ_QTZN02000047.1"/>
</dbReference>